<dbReference type="Proteomes" id="UP000772812">
    <property type="component" value="Unassembled WGS sequence"/>
</dbReference>
<dbReference type="InterPro" id="IPR007401">
    <property type="entry name" value="DUF454"/>
</dbReference>
<keyword evidence="1" id="KW-1133">Transmembrane helix</keyword>
<gene>
    <name evidence="2" type="ORF">GWK41_00225</name>
</gene>
<keyword evidence="1" id="KW-0812">Transmembrane</keyword>
<reference evidence="2 3" key="1">
    <citation type="journal article" date="2021" name="Syst. Appl. Microbiol.">
        <title>Persephonella atlantica sp. nov.: How to adapt to physico-chemical gradients in high temperature hydrothermal habitats.</title>
        <authorList>
            <person name="Francois D.X."/>
            <person name="Godfroy A."/>
            <person name="Mathien C."/>
            <person name="Aube J."/>
            <person name="Cathalot C."/>
            <person name="Lesongeur F."/>
            <person name="L'Haridon S."/>
            <person name="Philippon X."/>
            <person name="Roussel E.G."/>
        </authorList>
    </citation>
    <scope>NUCLEOTIDE SEQUENCE [LARGE SCALE GENOMIC DNA]</scope>
    <source>
        <strain evidence="2 3">MO1340</strain>
    </source>
</reference>
<keyword evidence="3" id="KW-1185">Reference proteome</keyword>
<accession>A0ABS1GEX3</accession>
<feature type="transmembrane region" description="Helical" evidence="1">
    <location>
        <begin position="6"/>
        <end position="39"/>
    </location>
</feature>
<name>A0ABS1GEX3_9AQUI</name>
<protein>
    <submittedName>
        <fullName evidence="2">DUF454 domain-containing protein</fullName>
    </submittedName>
</protein>
<evidence type="ECO:0000313" key="3">
    <source>
        <dbReference type="Proteomes" id="UP000772812"/>
    </source>
</evidence>
<evidence type="ECO:0000313" key="2">
    <source>
        <dbReference type="EMBL" id="MBK3331486.1"/>
    </source>
</evidence>
<proteinExistence type="predicted"/>
<organism evidence="2 3">
    <name type="scientific">Persephonella atlantica</name>
    <dbReference type="NCBI Taxonomy" id="2699429"/>
    <lineage>
        <taxon>Bacteria</taxon>
        <taxon>Pseudomonadati</taxon>
        <taxon>Aquificota</taxon>
        <taxon>Aquificia</taxon>
        <taxon>Aquificales</taxon>
        <taxon>Hydrogenothermaceae</taxon>
        <taxon>Persephonella</taxon>
    </lineage>
</organism>
<comment type="caution">
    <text evidence="2">The sequence shown here is derived from an EMBL/GenBank/DDBJ whole genome shotgun (WGS) entry which is preliminary data.</text>
</comment>
<dbReference type="EMBL" id="JAACYA010000001">
    <property type="protein sequence ID" value="MBK3331486.1"/>
    <property type="molecule type" value="Genomic_DNA"/>
</dbReference>
<dbReference type="Pfam" id="PF04304">
    <property type="entry name" value="DUF454"/>
    <property type="match status" value="1"/>
</dbReference>
<keyword evidence="1" id="KW-0472">Membrane</keyword>
<sequence>MKYLLGFVFLLIGVAGIVLPVIPGVPFLLIAAFFFGLISRKRVVQYVKKFKNGNRNSKINRFINFILIKYIHGKEPVKSSGKN</sequence>
<evidence type="ECO:0000256" key="1">
    <source>
        <dbReference type="SAM" id="Phobius"/>
    </source>
</evidence>